<sequence>MAYITRIIFQGIFLICFTVSSVPTATAQLVIGQPTLEFSKACANESFNTFEATFVFNPPSSLNTSNQFIVELSDANGEFTEAVEVFVSNSNEITTSPATVAFSLPTDTAGENYKIRIKSTSPASTSAPSSAFAAYFKLHDTPFTINGLIDTGTFCPGLAYLLTIDNPGFDGTISPLTFESLSFNWYKVIDDTNSILIAQGETFQVSEEGTYFAETNYGSCTSESFSNRVTISQASNEEPANATITSSLGNPFCSNGEGTILTTVIGENYQWFKDDELIEGANQNTLQTNDSGNYAVIVTAGDCVAVGSILLESLAGSITIDVPAINFIEMGEDLTVTVETTLDNVQYEWYFNDEIIENATENQLIASQVGNYKVIATATGLCDFSIELFFEIKIEINTDTIPNVISPNGDGLNDTWMIPAEYLSGTNTEIVIFNSNGTAALNTNDYLNNWPENTQELSDANQVYYYMITPPNKKVITGSITVVR</sequence>
<keyword evidence="1" id="KW-0732">Signal</keyword>
<evidence type="ECO:0000256" key="1">
    <source>
        <dbReference type="SAM" id="SignalP"/>
    </source>
</evidence>
<comment type="caution">
    <text evidence="2">The sequence shown here is derived from an EMBL/GenBank/DDBJ whole genome shotgun (WGS) entry which is preliminary data.</text>
</comment>
<gene>
    <name evidence="2" type="ORF">ACFO3O_09345</name>
</gene>
<dbReference type="Pfam" id="PF13585">
    <property type="entry name" value="CHU_C"/>
    <property type="match status" value="1"/>
</dbReference>
<accession>A0ABV9HVC4</accession>
<dbReference type="RefSeq" id="WP_379978337.1">
    <property type="nucleotide sequence ID" value="NZ_JBHSFV010000005.1"/>
</dbReference>
<protein>
    <submittedName>
        <fullName evidence="2">Gliding motility-associated C-terminal domain-containing protein</fullName>
    </submittedName>
</protein>
<feature type="chain" id="PRO_5046280642" evidence="1">
    <location>
        <begin position="28"/>
        <end position="484"/>
    </location>
</feature>
<proteinExistence type="predicted"/>
<organism evidence="2 3">
    <name type="scientific">Dokdonia ponticola</name>
    <dbReference type="NCBI Taxonomy" id="2041041"/>
    <lineage>
        <taxon>Bacteria</taxon>
        <taxon>Pseudomonadati</taxon>
        <taxon>Bacteroidota</taxon>
        <taxon>Flavobacteriia</taxon>
        <taxon>Flavobacteriales</taxon>
        <taxon>Flavobacteriaceae</taxon>
        <taxon>Dokdonia</taxon>
    </lineage>
</organism>
<dbReference type="EMBL" id="JBHSFV010000005">
    <property type="protein sequence ID" value="MFC4634109.1"/>
    <property type="molecule type" value="Genomic_DNA"/>
</dbReference>
<name>A0ABV9HVC4_9FLAO</name>
<reference evidence="3" key="1">
    <citation type="journal article" date="2019" name="Int. J. Syst. Evol. Microbiol.">
        <title>The Global Catalogue of Microorganisms (GCM) 10K type strain sequencing project: providing services to taxonomists for standard genome sequencing and annotation.</title>
        <authorList>
            <consortium name="The Broad Institute Genomics Platform"/>
            <consortium name="The Broad Institute Genome Sequencing Center for Infectious Disease"/>
            <person name="Wu L."/>
            <person name="Ma J."/>
        </authorList>
    </citation>
    <scope>NUCLEOTIDE SEQUENCE [LARGE SCALE GENOMIC DNA]</scope>
    <source>
        <strain evidence="3">YJ-61-S</strain>
    </source>
</reference>
<dbReference type="Gene3D" id="2.60.40.10">
    <property type="entry name" value="Immunoglobulins"/>
    <property type="match status" value="2"/>
</dbReference>
<dbReference type="Proteomes" id="UP001596043">
    <property type="component" value="Unassembled WGS sequence"/>
</dbReference>
<evidence type="ECO:0000313" key="3">
    <source>
        <dbReference type="Proteomes" id="UP001596043"/>
    </source>
</evidence>
<dbReference type="InterPro" id="IPR013783">
    <property type="entry name" value="Ig-like_fold"/>
</dbReference>
<evidence type="ECO:0000313" key="2">
    <source>
        <dbReference type="EMBL" id="MFC4634109.1"/>
    </source>
</evidence>
<feature type="signal peptide" evidence="1">
    <location>
        <begin position="1"/>
        <end position="27"/>
    </location>
</feature>
<keyword evidence="3" id="KW-1185">Reference proteome</keyword>